<accession>A0A565BEK3</accession>
<dbReference type="EMBL" id="CABITT030000004">
    <property type="protein sequence ID" value="VVB00038.1"/>
    <property type="molecule type" value="Genomic_DNA"/>
</dbReference>
<comment type="caution">
    <text evidence="1">The sequence shown here is derived from an EMBL/GenBank/DDBJ whole genome shotgun (WGS) entry which is preliminary data.</text>
</comment>
<evidence type="ECO:0000313" key="2">
    <source>
        <dbReference type="Proteomes" id="UP000489600"/>
    </source>
</evidence>
<reference evidence="1" key="1">
    <citation type="submission" date="2019-07" db="EMBL/GenBank/DDBJ databases">
        <authorList>
            <person name="Dittberner H."/>
        </authorList>
    </citation>
    <scope>NUCLEOTIDE SEQUENCE [LARGE SCALE GENOMIC DNA]</scope>
</reference>
<protein>
    <recommendedName>
        <fullName evidence="3">RNase H type-1 domain-containing protein</fullName>
    </recommendedName>
</protein>
<evidence type="ECO:0008006" key="3">
    <source>
        <dbReference type="Google" id="ProtNLM"/>
    </source>
</evidence>
<keyword evidence="2" id="KW-1185">Reference proteome</keyword>
<proteinExistence type="predicted"/>
<organism evidence="1 2">
    <name type="scientific">Arabis nemorensis</name>
    <dbReference type="NCBI Taxonomy" id="586526"/>
    <lineage>
        <taxon>Eukaryota</taxon>
        <taxon>Viridiplantae</taxon>
        <taxon>Streptophyta</taxon>
        <taxon>Embryophyta</taxon>
        <taxon>Tracheophyta</taxon>
        <taxon>Spermatophyta</taxon>
        <taxon>Magnoliopsida</taxon>
        <taxon>eudicotyledons</taxon>
        <taxon>Gunneridae</taxon>
        <taxon>Pentapetalae</taxon>
        <taxon>rosids</taxon>
        <taxon>malvids</taxon>
        <taxon>Brassicales</taxon>
        <taxon>Brassicaceae</taxon>
        <taxon>Arabideae</taxon>
        <taxon>Arabis</taxon>
    </lineage>
</organism>
<dbReference type="Proteomes" id="UP000489600">
    <property type="component" value="Unassembled WGS sequence"/>
</dbReference>
<dbReference type="OrthoDB" id="1114034at2759"/>
<gene>
    <name evidence="1" type="ORF">ANE_LOCUS10482</name>
</gene>
<sequence length="122" mass="14435">MHSRRSFSGIRNREDAHLKSLLWSMECMCAHRLDKVIFASDAICMVMVINDPSGWPNFWYHVSEMNRVLIMFDDWSMVFESRTANRGDFLIAQSVTLQNFWQSYIPQGYPSWLAELFFREKG</sequence>
<name>A0A565BEK3_9BRAS</name>
<evidence type="ECO:0000313" key="1">
    <source>
        <dbReference type="EMBL" id="VVB00038.1"/>
    </source>
</evidence>
<dbReference type="AlphaFoldDB" id="A0A565BEK3"/>